<dbReference type="InterPro" id="IPR042197">
    <property type="entry name" value="Apaf_helical"/>
</dbReference>
<feature type="non-terminal residue" evidence="2">
    <location>
        <position position="213"/>
    </location>
</feature>
<dbReference type="PANTHER" id="PTHR11017">
    <property type="entry name" value="LEUCINE-RICH REPEAT-CONTAINING PROTEIN"/>
    <property type="match status" value="1"/>
</dbReference>
<sequence>MAKALYKEIRNRFEGYSFLADVREQASDPMGLIRLQIQLLGDTLRKQIYQISDADRGAKMIEEMLQETKVLIILDDVDEHEQLNALAGDLNWFGPGSRIIVTTRDKRLRLGQVDENNIYCPEGLDNNQSLRLFSKHAFRRDQPRDDYRFLSGEMVKYADGLPLALEIWGSFLYHVKGKEKWEAALQQLKEVPHNDILKKLKISYDGLNSNEKT</sequence>
<protein>
    <submittedName>
        <fullName evidence="2">NBS-containing resistance-like protein</fullName>
    </submittedName>
</protein>
<name>A8BNQ7_PLAAC</name>
<dbReference type="Gene3D" id="3.40.50.300">
    <property type="entry name" value="P-loop containing nucleotide triphosphate hydrolases"/>
    <property type="match status" value="1"/>
</dbReference>
<dbReference type="EMBL" id="EF653099">
    <property type="protein sequence ID" value="ABV30868.1"/>
    <property type="molecule type" value="Genomic_DNA"/>
</dbReference>
<evidence type="ECO:0000313" key="2">
    <source>
        <dbReference type="EMBL" id="ABV30868.1"/>
    </source>
</evidence>
<reference evidence="2" key="1">
    <citation type="submission" date="2007-06" db="EMBL/GenBank/DDBJ databases">
        <authorList>
            <person name="Pilotti M."/>
            <person name="Brunetti A."/>
            <person name="Lumia V."/>
            <person name="Tizzani L."/>
            <person name="Gervasi F."/>
        </authorList>
    </citation>
    <scope>NUCLEOTIDE SEQUENCE</scope>
    <source>
        <strain evidence="2">F12M3.58</strain>
    </source>
</reference>
<dbReference type="InterPro" id="IPR002182">
    <property type="entry name" value="NB-ARC"/>
</dbReference>
<dbReference type="GO" id="GO:0006952">
    <property type="term" value="P:defense response"/>
    <property type="evidence" value="ECO:0007669"/>
    <property type="project" value="InterPro"/>
</dbReference>
<dbReference type="SUPFAM" id="SSF52540">
    <property type="entry name" value="P-loop containing nucleoside triphosphate hydrolases"/>
    <property type="match status" value="1"/>
</dbReference>
<dbReference type="GO" id="GO:0043531">
    <property type="term" value="F:ADP binding"/>
    <property type="evidence" value="ECO:0007669"/>
    <property type="project" value="InterPro"/>
</dbReference>
<evidence type="ECO:0000259" key="1">
    <source>
        <dbReference type="Pfam" id="PF00931"/>
    </source>
</evidence>
<organism evidence="2">
    <name type="scientific">Platanus acerifolia</name>
    <name type="common">London plane tree</name>
    <dbReference type="NCBI Taxonomy" id="140101"/>
    <lineage>
        <taxon>Eukaryota</taxon>
        <taxon>Viridiplantae</taxon>
        <taxon>Streptophyta</taxon>
        <taxon>Embryophyta</taxon>
        <taxon>Tracheophyta</taxon>
        <taxon>Spermatophyta</taxon>
        <taxon>Magnoliopsida</taxon>
        <taxon>Proteales</taxon>
        <taxon>Platanaceae</taxon>
        <taxon>Platanus</taxon>
    </lineage>
</organism>
<feature type="domain" description="NB-ARC" evidence="1">
    <location>
        <begin position="7"/>
        <end position="141"/>
    </location>
</feature>
<dbReference type="PANTHER" id="PTHR11017:SF573">
    <property type="entry name" value="ADP-RIBOSYL CYCLASE_CYCLIC ADP-RIBOSE HYDROLASE"/>
    <property type="match status" value="1"/>
</dbReference>
<feature type="non-terminal residue" evidence="2">
    <location>
        <position position="1"/>
    </location>
</feature>
<dbReference type="Pfam" id="PF00931">
    <property type="entry name" value="NB-ARC"/>
    <property type="match status" value="1"/>
</dbReference>
<accession>A8BNQ7</accession>
<dbReference type="Gene3D" id="1.10.8.430">
    <property type="entry name" value="Helical domain of apoptotic protease-activating factors"/>
    <property type="match status" value="1"/>
</dbReference>
<dbReference type="PRINTS" id="PR00364">
    <property type="entry name" value="DISEASERSIST"/>
</dbReference>
<proteinExistence type="predicted"/>
<dbReference type="InterPro" id="IPR027417">
    <property type="entry name" value="P-loop_NTPase"/>
</dbReference>
<dbReference type="AlphaFoldDB" id="A8BNQ7"/>
<dbReference type="InterPro" id="IPR044974">
    <property type="entry name" value="Disease_R_plants"/>
</dbReference>